<comment type="caution">
    <text evidence="2">The sequence shown here is derived from an EMBL/GenBank/DDBJ whole genome shotgun (WGS) entry which is preliminary data.</text>
</comment>
<proteinExistence type="predicted"/>
<dbReference type="EMBL" id="JBJKTR010000007">
    <property type="protein sequence ID" value="KAL3363250.1"/>
    <property type="molecule type" value="Genomic_DNA"/>
</dbReference>
<protein>
    <recommendedName>
        <fullName evidence="1">RNase H type-1 domain-containing protein</fullName>
    </recommendedName>
</protein>
<dbReference type="Gene3D" id="3.30.420.10">
    <property type="entry name" value="Ribonuclease H-like superfamily/Ribonuclease H"/>
    <property type="match status" value="1"/>
</dbReference>
<keyword evidence="3" id="KW-1185">Reference proteome</keyword>
<feature type="domain" description="RNase H type-1" evidence="1">
    <location>
        <begin position="151"/>
        <end position="270"/>
    </location>
</feature>
<dbReference type="InterPro" id="IPR036397">
    <property type="entry name" value="RNaseH_sf"/>
</dbReference>
<evidence type="ECO:0000313" key="2">
    <source>
        <dbReference type="EMBL" id="KAL3363250.1"/>
    </source>
</evidence>
<dbReference type="InterPro" id="IPR002156">
    <property type="entry name" value="RNaseH_domain"/>
</dbReference>
<dbReference type="InterPro" id="IPR044730">
    <property type="entry name" value="RNase_H-like_dom_plant"/>
</dbReference>
<dbReference type="Proteomes" id="UP001627284">
    <property type="component" value="Unassembled WGS sequence"/>
</dbReference>
<dbReference type="PANTHER" id="PTHR47723:SF23">
    <property type="entry name" value="REVERSE TRANSCRIPTASE-LIKE PROTEIN"/>
    <property type="match status" value="1"/>
</dbReference>
<dbReference type="Pfam" id="PF13456">
    <property type="entry name" value="RVT_3"/>
    <property type="match status" value="1"/>
</dbReference>
<dbReference type="AlphaFoldDB" id="A0ABD2U496"/>
<dbReference type="InterPro" id="IPR012337">
    <property type="entry name" value="RNaseH-like_sf"/>
</dbReference>
<gene>
    <name evidence="2" type="ORF">AABB24_012508</name>
</gene>
<dbReference type="PANTHER" id="PTHR47723">
    <property type="entry name" value="OS05G0353850 PROTEIN"/>
    <property type="match status" value="1"/>
</dbReference>
<evidence type="ECO:0000313" key="3">
    <source>
        <dbReference type="Proteomes" id="UP001627284"/>
    </source>
</evidence>
<accession>A0ABD2U496</accession>
<name>A0ABD2U496_9SOLN</name>
<sequence>MTESHQVTTFANFKSFPRTCVKSVMLILKPPSIFSLTIAQNLWNQLNIPISPIVNDHSIVNWLLTLKNLNHAFADPLLSWEIYFPFAIWHIWLNRNNNIFHNSNSPISIPTVIARTLEYAFTGKFLSSTPSDKITIHARWKPPPYGLYKLNFDGSFSAPSLVGGLGGVFRDEYGNWKMGFYQQHQGFNATSMELLALLRGIELAYHHKFVPLAIKTDSAEVITLLTDYSNSLYDSLLSSCRYWLKKLQNPPINHNFRDGNKVEHHLANEARTTSTNSNFVMFCSPGVISSLAADVAGHISTKKVSLATCINLAKLGNYNILTVSAT</sequence>
<dbReference type="InterPro" id="IPR053151">
    <property type="entry name" value="RNase_H-like"/>
</dbReference>
<organism evidence="2 3">
    <name type="scientific">Solanum stoloniferum</name>
    <dbReference type="NCBI Taxonomy" id="62892"/>
    <lineage>
        <taxon>Eukaryota</taxon>
        <taxon>Viridiplantae</taxon>
        <taxon>Streptophyta</taxon>
        <taxon>Embryophyta</taxon>
        <taxon>Tracheophyta</taxon>
        <taxon>Spermatophyta</taxon>
        <taxon>Magnoliopsida</taxon>
        <taxon>eudicotyledons</taxon>
        <taxon>Gunneridae</taxon>
        <taxon>Pentapetalae</taxon>
        <taxon>asterids</taxon>
        <taxon>lamiids</taxon>
        <taxon>Solanales</taxon>
        <taxon>Solanaceae</taxon>
        <taxon>Solanoideae</taxon>
        <taxon>Solaneae</taxon>
        <taxon>Solanum</taxon>
    </lineage>
</organism>
<reference evidence="2 3" key="1">
    <citation type="submission" date="2024-05" db="EMBL/GenBank/DDBJ databases">
        <title>De novo assembly of an allotetraploid wild potato.</title>
        <authorList>
            <person name="Hosaka A.J."/>
        </authorList>
    </citation>
    <scope>NUCLEOTIDE SEQUENCE [LARGE SCALE GENOMIC DNA]</scope>
    <source>
        <tissue evidence="2">Young leaves</tissue>
    </source>
</reference>
<dbReference type="SUPFAM" id="SSF53098">
    <property type="entry name" value="Ribonuclease H-like"/>
    <property type="match status" value="1"/>
</dbReference>
<evidence type="ECO:0000259" key="1">
    <source>
        <dbReference type="Pfam" id="PF13456"/>
    </source>
</evidence>
<dbReference type="CDD" id="cd06222">
    <property type="entry name" value="RNase_H_like"/>
    <property type="match status" value="1"/>
</dbReference>